<dbReference type="InterPro" id="IPR037679">
    <property type="entry name" value="Apc5"/>
</dbReference>
<dbReference type="GO" id="GO:0070979">
    <property type="term" value="P:protein K11-linked ubiquitination"/>
    <property type="evidence" value="ECO:0007669"/>
    <property type="project" value="TreeGrafter"/>
</dbReference>
<dbReference type="STRING" id="101127.A0A1X2GL39"/>
<gene>
    <name evidence="8" type="ORF">DM01DRAFT_1334985</name>
</gene>
<dbReference type="GO" id="GO:0045842">
    <property type="term" value="P:positive regulation of mitotic metaphase/anaphase transition"/>
    <property type="evidence" value="ECO:0007669"/>
    <property type="project" value="TreeGrafter"/>
</dbReference>
<organism evidence="8 9">
    <name type="scientific">Hesseltinella vesiculosa</name>
    <dbReference type="NCBI Taxonomy" id="101127"/>
    <lineage>
        <taxon>Eukaryota</taxon>
        <taxon>Fungi</taxon>
        <taxon>Fungi incertae sedis</taxon>
        <taxon>Mucoromycota</taxon>
        <taxon>Mucoromycotina</taxon>
        <taxon>Mucoromycetes</taxon>
        <taxon>Mucorales</taxon>
        <taxon>Cunninghamellaceae</taxon>
        <taxon>Hesseltinella</taxon>
    </lineage>
</organism>
<name>A0A1X2GL39_9FUNG</name>
<protein>
    <recommendedName>
        <fullName evidence="2">Anaphase-promoting complex subunit 5</fullName>
    </recommendedName>
</protein>
<comment type="caution">
    <text evidence="8">The sequence shown here is derived from an EMBL/GenBank/DDBJ whole genome shotgun (WGS) entry which is preliminary data.</text>
</comment>
<evidence type="ECO:0000313" key="8">
    <source>
        <dbReference type="EMBL" id="ORX55592.1"/>
    </source>
</evidence>
<evidence type="ECO:0000256" key="4">
    <source>
        <dbReference type="ARBA" id="ARBA00022776"/>
    </source>
</evidence>
<comment type="similarity">
    <text evidence="1">Belongs to the APC5 family.</text>
</comment>
<accession>A0A1X2GL39</accession>
<evidence type="ECO:0000256" key="6">
    <source>
        <dbReference type="ARBA" id="ARBA00023306"/>
    </source>
</evidence>
<dbReference type="OrthoDB" id="2504561at2759"/>
<feature type="domain" description="Anaphase-promoting complex subunit 5" evidence="7">
    <location>
        <begin position="257"/>
        <end position="344"/>
    </location>
</feature>
<reference evidence="8 9" key="1">
    <citation type="submission" date="2016-07" db="EMBL/GenBank/DDBJ databases">
        <title>Pervasive Adenine N6-methylation of Active Genes in Fungi.</title>
        <authorList>
            <consortium name="DOE Joint Genome Institute"/>
            <person name="Mondo S.J."/>
            <person name="Dannebaum R.O."/>
            <person name="Kuo R.C."/>
            <person name="Labutti K."/>
            <person name="Haridas S."/>
            <person name="Kuo A."/>
            <person name="Salamov A."/>
            <person name="Ahrendt S.R."/>
            <person name="Lipzen A."/>
            <person name="Sullivan W."/>
            <person name="Andreopoulos W.B."/>
            <person name="Clum A."/>
            <person name="Lindquist E."/>
            <person name="Daum C."/>
            <person name="Ramamoorthy G.K."/>
            <person name="Gryganskyi A."/>
            <person name="Culley D."/>
            <person name="Magnuson J.K."/>
            <person name="James T.Y."/>
            <person name="O'Malley M.A."/>
            <person name="Stajich J.E."/>
            <person name="Spatafora J.W."/>
            <person name="Visel A."/>
            <person name="Grigoriev I.V."/>
        </authorList>
    </citation>
    <scope>NUCLEOTIDE SEQUENCE [LARGE SCALE GENOMIC DNA]</scope>
    <source>
        <strain evidence="8 9">NRRL 3301</strain>
    </source>
</reference>
<dbReference type="Proteomes" id="UP000242146">
    <property type="component" value="Unassembled WGS sequence"/>
</dbReference>
<evidence type="ECO:0000259" key="7">
    <source>
        <dbReference type="Pfam" id="PF12862"/>
    </source>
</evidence>
<dbReference type="GO" id="GO:0005680">
    <property type="term" value="C:anaphase-promoting complex"/>
    <property type="evidence" value="ECO:0007669"/>
    <property type="project" value="InterPro"/>
</dbReference>
<keyword evidence="3" id="KW-0132">Cell division</keyword>
<evidence type="ECO:0000256" key="1">
    <source>
        <dbReference type="ARBA" id="ARBA00007450"/>
    </source>
</evidence>
<keyword evidence="6" id="KW-0131">Cell cycle</keyword>
<evidence type="ECO:0000256" key="5">
    <source>
        <dbReference type="ARBA" id="ARBA00022786"/>
    </source>
</evidence>
<proteinExistence type="inferred from homology"/>
<dbReference type="GO" id="GO:0051301">
    <property type="term" value="P:cell division"/>
    <property type="evidence" value="ECO:0007669"/>
    <property type="project" value="UniProtKB-KW"/>
</dbReference>
<evidence type="ECO:0000256" key="3">
    <source>
        <dbReference type="ARBA" id="ARBA00022618"/>
    </source>
</evidence>
<keyword evidence="5" id="KW-0833">Ubl conjugation pathway</keyword>
<dbReference type="InterPro" id="IPR026000">
    <property type="entry name" value="Apc5_dom"/>
</dbReference>
<keyword evidence="9" id="KW-1185">Reference proteome</keyword>
<dbReference type="PANTHER" id="PTHR12830:SF9">
    <property type="entry name" value="ANAPHASE-PROMOTING COMPLEX SUBUNIT 5"/>
    <property type="match status" value="1"/>
</dbReference>
<evidence type="ECO:0000256" key="2">
    <source>
        <dbReference type="ARBA" id="ARBA00016066"/>
    </source>
</evidence>
<dbReference type="EMBL" id="MCGT01000011">
    <property type="protein sequence ID" value="ORX55592.1"/>
    <property type="molecule type" value="Genomic_DNA"/>
</dbReference>
<evidence type="ECO:0000313" key="9">
    <source>
        <dbReference type="Proteomes" id="UP000242146"/>
    </source>
</evidence>
<sequence>MDDFFSGPARTPLIIRTPFITPFKLVLLFLIYEFCHFQMFSTTTIPHAVKYLVECVLRSKESYIEPEFKDILAKFEEFDQPPQNMALVDSIRSKLARMKYPDNLFQFMTSLSNILDLNEEDGGGNGDYTVLEANSLFGLFARRCRVEFLRYSTQRKAELFEIFRGYITGKAKNKQLVPKQEDAMDEDIKTVYLSVDPIGLDETYRLDGWISDDQVDKFLTQQAENMERTGTTNVSPTTLDRYLDFLQKHAPDLGKIYQVRFLNHIRTYEYEGAVENLHQFYDYCFHHRETPMYQYALLSLGILEAKFKHTQRALMAFDEASIVAREHQDRECLNEVQSWISFLKGKVYDDVTTESDKNEDDGLKNTTYLKTMHQIQRIQDMLKSGKHPIKVFEKLYQCGILAYLKNIDYVAVPHFSTMANAWQQYGSHLLADTYNKMALENEPATMDDLEHAYLQTIDSVRNVDGIYLVLTSAIKCSVSMLV</sequence>
<dbReference type="AlphaFoldDB" id="A0A1X2GL39"/>
<keyword evidence="4" id="KW-0498">Mitosis</keyword>
<dbReference type="GO" id="GO:0031145">
    <property type="term" value="P:anaphase-promoting complex-dependent catabolic process"/>
    <property type="evidence" value="ECO:0007669"/>
    <property type="project" value="TreeGrafter"/>
</dbReference>
<dbReference type="Pfam" id="PF12862">
    <property type="entry name" value="ANAPC5"/>
    <property type="match status" value="1"/>
</dbReference>
<dbReference type="PANTHER" id="PTHR12830">
    <property type="entry name" value="ANAPHASE-PROMOTING COMPLEX SUBUNIT 5"/>
    <property type="match status" value="1"/>
</dbReference>